<keyword evidence="1" id="KW-0732">Signal</keyword>
<feature type="signal peptide" evidence="1">
    <location>
        <begin position="1"/>
        <end position="22"/>
    </location>
</feature>
<evidence type="ECO:0000259" key="2">
    <source>
        <dbReference type="Pfam" id="PF11412"/>
    </source>
</evidence>
<protein>
    <submittedName>
        <fullName evidence="3">Protein-disulfide reductase DsbD domain-containing protein</fullName>
    </submittedName>
</protein>
<sequence length="151" mass="17025">MKKIYKYLLATVFVLTVNPIKAQILQPVHWSYAAKKTGVNEAVVFLKADIDEGWHVYSQQVAPGGPVKTSFKFNLSADYILVGSVTEPKPINRFEDVFGMTVSFFEKSVIFQQKLKLKKGQTKVSGTLEYMTCNDEKCLPPDNVEFTIPVK</sequence>
<accession>A0ABW5YA56</accession>
<reference evidence="4" key="1">
    <citation type="journal article" date="2019" name="Int. J. Syst. Evol. Microbiol.">
        <title>The Global Catalogue of Microorganisms (GCM) 10K type strain sequencing project: providing services to taxonomists for standard genome sequencing and annotation.</title>
        <authorList>
            <consortium name="The Broad Institute Genomics Platform"/>
            <consortium name="The Broad Institute Genome Sequencing Center for Infectious Disease"/>
            <person name="Wu L."/>
            <person name="Ma J."/>
        </authorList>
    </citation>
    <scope>NUCLEOTIDE SEQUENCE [LARGE SCALE GENOMIC DNA]</scope>
    <source>
        <strain evidence="4">KCTC 22437</strain>
    </source>
</reference>
<feature type="chain" id="PRO_5045694590" evidence="1">
    <location>
        <begin position="23"/>
        <end position="151"/>
    </location>
</feature>
<evidence type="ECO:0000313" key="4">
    <source>
        <dbReference type="Proteomes" id="UP001597557"/>
    </source>
</evidence>
<evidence type="ECO:0000256" key="1">
    <source>
        <dbReference type="SAM" id="SignalP"/>
    </source>
</evidence>
<dbReference type="Pfam" id="PF11412">
    <property type="entry name" value="DsbD_N"/>
    <property type="match status" value="1"/>
</dbReference>
<keyword evidence="4" id="KW-1185">Reference proteome</keyword>
<dbReference type="InterPro" id="IPR028250">
    <property type="entry name" value="DsbDN"/>
</dbReference>
<evidence type="ECO:0000313" key="3">
    <source>
        <dbReference type="EMBL" id="MFD2871697.1"/>
    </source>
</evidence>
<feature type="domain" description="Thiol:disulfide interchange protein DsbD N-terminal" evidence="2">
    <location>
        <begin position="39"/>
        <end position="146"/>
    </location>
</feature>
<name>A0ABW5YA56_9SPHI</name>
<gene>
    <name evidence="3" type="ORF">ACFS5N_04405</name>
</gene>
<organism evidence="3 4">
    <name type="scientific">Mucilaginibacter ximonensis</name>
    <dbReference type="NCBI Taxonomy" id="538021"/>
    <lineage>
        <taxon>Bacteria</taxon>
        <taxon>Pseudomonadati</taxon>
        <taxon>Bacteroidota</taxon>
        <taxon>Sphingobacteriia</taxon>
        <taxon>Sphingobacteriales</taxon>
        <taxon>Sphingobacteriaceae</taxon>
        <taxon>Mucilaginibacter</taxon>
    </lineage>
</organism>
<dbReference type="InterPro" id="IPR036929">
    <property type="entry name" value="DsbDN_sf"/>
</dbReference>
<dbReference type="RefSeq" id="WP_377182633.1">
    <property type="nucleotide sequence ID" value="NZ_JBHUPD010000001.1"/>
</dbReference>
<comment type="caution">
    <text evidence="3">The sequence shown here is derived from an EMBL/GenBank/DDBJ whole genome shotgun (WGS) entry which is preliminary data.</text>
</comment>
<dbReference type="Proteomes" id="UP001597557">
    <property type="component" value="Unassembled WGS sequence"/>
</dbReference>
<dbReference type="Gene3D" id="2.60.40.1250">
    <property type="entry name" value="Thiol:disulfide interchange protein DsbD, N-terminal domain"/>
    <property type="match status" value="1"/>
</dbReference>
<dbReference type="EMBL" id="JBHUPD010000001">
    <property type="protein sequence ID" value="MFD2871697.1"/>
    <property type="molecule type" value="Genomic_DNA"/>
</dbReference>
<proteinExistence type="predicted"/>